<keyword evidence="2" id="KW-1185">Reference proteome</keyword>
<dbReference type="AlphaFoldDB" id="A0A0N4VGW1"/>
<dbReference type="WBParaSite" id="EVEC_0001005001-mRNA-1">
    <property type="protein sequence ID" value="EVEC_0001005001-mRNA-1"/>
    <property type="gene ID" value="EVEC_0001005001"/>
</dbReference>
<reference evidence="1 2" key="2">
    <citation type="submission" date="2018-10" db="EMBL/GenBank/DDBJ databases">
        <authorList>
            <consortium name="Pathogen Informatics"/>
        </authorList>
    </citation>
    <scope>NUCLEOTIDE SEQUENCE [LARGE SCALE GENOMIC DNA]</scope>
</reference>
<accession>A0A0N4VGW1</accession>
<proteinExistence type="predicted"/>
<evidence type="ECO:0000313" key="3">
    <source>
        <dbReference type="WBParaSite" id="EVEC_0001005001-mRNA-1"/>
    </source>
</evidence>
<dbReference type="Proteomes" id="UP000274131">
    <property type="component" value="Unassembled WGS sequence"/>
</dbReference>
<evidence type="ECO:0000313" key="2">
    <source>
        <dbReference type="Proteomes" id="UP000274131"/>
    </source>
</evidence>
<reference evidence="3" key="1">
    <citation type="submission" date="2017-02" db="UniProtKB">
        <authorList>
            <consortium name="WormBaseParasite"/>
        </authorList>
    </citation>
    <scope>IDENTIFICATION</scope>
</reference>
<protein>
    <submittedName>
        <fullName evidence="3">Na_H_Exchanger domain-containing protein</fullName>
    </submittedName>
</protein>
<name>A0A0N4VGW1_ENTVE</name>
<organism evidence="3">
    <name type="scientific">Enterobius vermicularis</name>
    <name type="common">Human pinworm</name>
    <dbReference type="NCBI Taxonomy" id="51028"/>
    <lineage>
        <taxon>Eukaryota</taxon>
        <taxon>Metazoa</taxon>
        <taxon>Ecdysozoa</taxon>
        <taxon>Nematoda</taxon>
        <taxon>Chromadorea</taxon>
        <taxon>Rhabditida</taxon>
        <taxon>Spirurina</taxon>
        <taxon>Oxyuridomorpha</taxon>
        <taxon>Oxyuroidea</taxon>
        <taxon>Oxyuridae</taxon>
        <taxon>Enterobius</taxon>
    </lineage>
</organism>
<gene>
    <name evidence="1" type="ORF">EVEC_LOCUS9407</name>
</gene>
<sequence>MALTVGGLLDRKNYHLFIGAKISLTTAVHLVEQIILFIYLARVGTIVVKTS</sequence>
<evidence type="ECO:0000313" key="1">
    <source>
        <dbReference type="EMBL" id="VDD94656.1"/>
    </source>
</evidence>
<dbReference type="EMBL" id="UXUI01010025">
    <property type="protein sequence ID" value="VDD94656.1"/>
    <property type="molecule type" value="Genomic_DNA"/>
</dbReference>